<gene>
    <name evidence="2" type="ORF">VK70_01520</name>
</gene>
<evidence type="ECO:0000259" key="1">
    <source>
        <dbReference type="Pfam" id="PF07833"/>
    </source>
</evidence>
<organism evidence="2 3">
    <name type="scientific">Paenibacillus durus ATCC 35681</name>
    <dbReference type="NCBI Taxonomy" id="1333534"/>
    <lineage>
        <taxon>Bacteria</taxon>
        <taxon>Bacillati</taxon>
        <taxon>Bacillota</taxon>
        <taxon>Bacilli</taxon>
        <taxon>Bacillales</taxon>
        <taxon>Paenibacillaceae</taxon>
        <taxon>Paenibacillus</taxon>
    </lineage>
</organism>
<reference evidence="2 3" key="1">
    <citation type="submission" date="2015-03" db="EMBL/GenBank/DDBJ databases">
        <authorList>
            <person name="Abdul Halim M."/>
        </authorList>
    </citation>
    <scope>NUCLEOTIDE SEQUENCE [LARGE SCALE GENOMIC DNA]</scope>
    <source>
        <strain evidence="2 3">ATCC 35681</strain>
    </source>
</reference>
<feature type="domain" description="Copper amine oxidase-like N-terminal" evidence="1">
    <location>
        <begin position="272"/>
        <end position="374"/>
    </location>
</feature>
<name>A0A0F7F6E9_PAEDU</name>
<sequence>MTIVYKTKPVVKWTAAVLIVFLLAAMIPYAGRSAAAEASPRSAGRPVVLDPGFGYRSIWETLANELYKSSPVTAYLPTRLPDSGSSYYGISSRLTEEGYAIRLYRTDKTPSPASTLPGAASPVSHSRSALMETSAGAAQPSFPHGDTVLFAKNGWTFYADSSAAGTVSRKRQLVQTFSQAVKFATPLSADAKGIVNVSGTGNSAVYSAYWSFDGKTGYKLVSHTSFADFLSVLYSFRPVINLLDQADVVLLPMDSELNWRIGSKTAFYPRENKRTALSVAPLLIDGIPYFPLKDAIVFIKGNMQTVPAENAVYFSEEGYYNQLKLYLKTGQVYKGTQKIATIKVHKANGATLVPLRFLHEQLGLVFSYTPATQTGKIQHTGWFTTNRVLQASSDTLSLSVFGIGSFSYESSRFGSFGSYSYTQSKPPQGYSGRKYAMYRVSIPLLPGDNAFVYRDSITDRIINTIPVQSALTAADISFRYSGDPSYDSLALDLKLTSSDGTSWPAGYAETSSYADLSGAITAGGNGFSSLRLTLRPAHGRESKAVSIPVAKDGSFTYRIKPEQGKGTYTVTLSNPPGSLPFDAFAAIVSFTLVVK</sequence>
<accession>A0A0F7F6E9</accession>
<evidence type="ECO:0000313" key="2">
    <source>
        <dbReference type="EMBL" id="AKG33433.1"/>
    </source>
</evidence>
<dbReference type="PATRIC" id="fig|1333534.5.peg.317"/>
<dbReference type="HOGENOM" id="CLU_458452_0_0_9"/>
<evidence type="ECO:0000313" key="3">
    <source>
        <dbReference type="Proteomes" id="UP000034189"/>
    </source>
</evidence>
<dbReference type="OrthoDB" id="2505340at2"/>
<dbReference type="InterPro" id="IPR012854">
    <property type="entry name" value="Cu_amine_oxidase-like_N"/>
</dbReference>
<protein>
    <recommendedName>
        <fullName evidence="1">Copper amine oxidase-like N-terminal domain-containing protein</fullName>
    </recommendedName>
</protein>
<dbReference type="Proteomes" id="UP000034189">
    <property type="component" value="Chromosome"/>
</dbReference>
<dbReference type="AlphaFoldDB" id="A0A0F7F6E9"/>
<dbReference type="Pfam" id="PF07833">
    <property type="entry name" value="Cu_amine_oxidN1"/>
    <property type="match status" value="1"/>
</dbReference>
<dbReference type="EMBL" id="CP011114">
    <property type="protein sequence ID" value="AKG33433.1"/>
    <property type="molecule type" value="Genomic_DNA"/>
</dbReference>
<proteinExistence type="predicted"/>
<dbReference type="RefSeq" id="WP_025695253.1">
    <property type="nucleotide sequence ID" value="NZ_ASQQ01000267.1"/>
</dbReference>
<reference evidence="2 3" key="2">
    <citation type="journal article" date="2016" name="Genome Announc.">
        <title>Genome Sequence of a Gram-Positive Diazotroph, Paenibacillus durus Type Strain ATCC 35681.</title>
        <authorList>
            <person name="Halim M.A."/>
            <person name="Rahman A.Y."/>
            <person name="Sim K.S."/>
            <person name="Yam H.C."/>
            <person name="Rahim A.A."/>
            <person name="Ghazali A.H."/>
            <person name="Najimudin N."/>
        </authorList>
    </citation>
    <scope>NUCLEOTIDE SEQUENCE [LARGE SCALE GENOMIC DNA]</scope>
    <source>
        <strain evidence="2 3">ATCC 35681</strain>
    </source>
</reference>